<dbReference type="Proteomes" id="UP000287651">
    <property type="component" value="Unassembled WGS sequence"/>
</dbReference>
<dbReference type="EMBL" id="AMZH03014171">
    <property type="protein sequence ID" value="RRT48086.1"/>
    <property type="molecule type" value="Genomic_DNA"/>
</dbReference>
<evidence type="ECO:0000313" key="1">
    <source>
        <dbReference type="EMBL" id="RRT48086.1"/>
    </source>
</evidence>
<reference evidence="1 2" key="1">
    <citation type="journal article" date="2014" name="Agronomy (Basel)">
        <title>A Draft Genome Sequence for Ensete ventricosum, the Drought-Tolerant Tree Against Hunger.</title>
        <authorList>
            <person name="Harrison J."/>
            <person name="Moore K.A."/>
            <person name="Paszkiewicz K."/>
            <person name="Jones T."/>
            <person name="Grant M."/>
            <person name="Ambacheew D."/>
            <person name="Muzemil S."/>
            <person name="Studholme D.J."/>
        </authorList>
    </citation>
    <scope>NUCLEOTIDE SEQUENCE [LARGE SCALE GENOMIC DNA]</scope>
</reference>
<organism evidence="1 2">
    <name type="scientific">Ensete ventricosum</name>
    <name type="common">Abyssinian banana</name>
    <name type="synonym">Musa ensete</name>
    <dbReference type="NCBI Taxonomy" id="4639"/>
    <lineage>
        <taxon>Eukaryota</taxon>
        <taxon>Viridiplantae</taxon>
        <taxon>Streptophyta</taxon>
        <taxon>Embryophyta</taxon>
        <taxon>Tracheophyta</taxon>
        <taxon>Spermatophyta</taxon>
        <taxon>Magnoliopsida</taxon>
        <taxon>Liliopsida</taxon>
        <taxon>Zingiberales</taxon>
        <taxon>Musaceae</taxon>
        <taxon>Ensete</taxon>
    </lineage>
</organism>
<proteinExistence type="predicted"/>
<sequence length="50" mass="5409">MSPVIGTPEYFRTLCQLLSKAMSVVLFSISRAIFTTVPSLLDSEACSPNS</sequence>
<protein>
    <submittedName>
        <fullName evidence="1">Uncharacterized protein</fullName>
    </submittedName>
</protein>
<comment type="caution">
    <text evidence="1">The sequence shown here is derived from an EMBL/GenBank/DDBJ whole genome shotgun (WGS) entry which is preliminary data.</text>
</comment>
<evidence type="ECO:0000313" key="2">
    <source>
        <dbReference type="Proteomes" id="UP000287651"/>
    </source>
</evidence>
<dbReference type="AlphaFoldDB" id="A0A426Y8R3"/>
<name>A0A426Y8R3_ENSVE</name>
<gene>
    <name evidence="1" type="ORF">B296_00031185</name>
</gene>
<accession>A0A426Y8R3</accession>